<feature type="domain" description="Carbohydrate kinase FGGY N-terminal" evidence="13">
    <location>
        <begin position="27"/>
        <end position="292"/>
    </location>
</feature>
<comment type="similarity">
    <text evidence="2 10 11">Belongs to the FGGY kinase family.</text>
</comment>
<dbReference type="FunFam" id="3.30.420.40:FF:000007">
    <property type="entry name" value="Glycerol kinase"/>
    <property type="match status" value="1"/>
</dbReference>
<feature type="binding site" evidence="10">
    <location>
        <position position="351"/>
    </location>
    <ligand>
        <name>ADP</name>
        <dbReference type="ChEBI" id="CHEBI:456216"/>
    </ligand>
</feature>
<dbReference type="InterPro" id="IPR000577">
    <property type="entry name" value="Carb_kinase_FGGY"/>
</dbReference>
<dbReference type="GO" id="GO:0005524">
    <property type="term" value="F:ATP binding"/>
    <property type="evidence" value="ECO:0007669"/>
    <property type="project" value="UniProtKB-UniRule"/>
</dbReference>
<feature type="binding site" evidence="10">
    <location>
        <position position="105"/>
    </location>
    <ligand>
        <name>sn-glycerol 3-phosphate</name>
        <dbReference type="ChEBI" id="CHEBI:57597"/>
    </ligand>
</feature>
<evidence type="ECO:0000259" key="13">
    <source>
        <dbReference type="Pfam" id="PF00370"/>
    </source>
</evidence>
<evidence type="ECO:0000256" key="12">
    <source>
        <dbReference type="SAM" id="MobiDB-lite"/>
    </source>
</evidence>
<feature type="binding site" evidence="10">
    <location>
        <position position="155"/>
    </location>
    <ligand>
        <name>glycerol</name>
        <dbReference type="ChEBI" id="CHEBI:17754"/>
    </ligand>
</feature>
<feature type="binding site" evidence="10">
    <location>
        <position position="35"/>
    </location>
    <ligand>
        <name>ATP</name>
        <dbReference type="ChEBI" id="CHEBI:30616"/>
    </ligand>
</feature>
<dbReference type="SUPFAM" id="SSF53067">
    <property type="entry name" value="Actin-like ATPase domain"/>
    <property type="match status" value="2"/>
</dbReference>
<dbReference type="HAMAP" id="MF_00186">
    <property type="entry name" value="Glycerol_kin"/>
    <property type="match status" value="1"/>
</dbReference>
<feature type="binding site" evidence="10">
    <location>
        <position position="456"/>
    </location>
    <ligand>
        <name>ADP</name>
        <dbReference type="ChEBI" id="CHEBI:456216"/>
    </ligand>
</feature>
<dbReference type="InterPro" id="IPR005999">
    <property type="entry name" value="Glycerol_kin"/>
</dbReference>
<feature type="binding site" evidence="10">
    <location>
        <position position="286"/>
    </location>
    <ligand>
        <name>glycerol</name>
        <dbReference type="ChEBI" id="CHEBI:17754"/>
    </ligand>
</feature>
<comment type="catalytic activity">
    <reaction evidence="8 10">
        <text>glycerol + ATP = sn-glycerol 3-phosphate + ADP + H(+)</text>
        <dbReference type="Rhea" id="RHEA:21644"/>
        <dbReference type="ChEBI" id="CHEBI:15378"/>
        <dbReference type="ChEBI" id="CHEBI:17754"/>
        <dbReference type="ChEBI" id="CHEBI:30616"/>
        <dbReference type="ChEBI" id="CHEBI:57597"/>
        <dbReference type="ChEBI" id="CHEBI:456216"/>
        <dbReference type="EC" id="2.7.1.30"/>
    </reaction>
</comment>
<feature type="binding site" evidence="10">
    <location>
        <position position="285"/>
    </location>
    <ligand>
        <name>sn-glycerol 3-phosphate</name>
        <dbReference type="ChEBI" id="CHEBI:57597"/>
    </ligand>
</feature>
<dbReference type="InterPro" id="IPR043129">
    <property type="entry name" value="ATPase_NBD"/>
</dbReference>
<feature type="binding site" evidence="10">
    <location>
        <position position="155"/>
    </location>
    <ligand>
        <name>sn-glycerol 3-phosphate</name>
        <dbReference type="ChEBI" id="CHEBI:57597"/>
    </ligand>
</feature>
<dbReference type="NCBIfam" id="TIGR01311">
    <property type="entry name" value="glycerol_kin"/>
    <property type="match status" value="1"/>
</dbReference>
<evidence type="ECO:0000256" key="6">
    <source>
        <dbReference type="ARBA" id="ARBA00022798"/>
    </source>
</evidence>
<keyword evidence="5 10" id="KW-0418">Kinase</keyword>
<dbReference type="NCBIfam" id="NF000756">
    <property type="entry name" value="PRK00047.1"/>
    <property type="match status" value="1"/>
</dbReference>
<feature type="binding site" evidence="10">
    <location>
        <position position="104"/>
    </location>
    <ligand>
        <name>glycerol</name>
        <dbReference type="ChEBI" id="CHEBI:17754"/>
    </ligand>
</feature>
<feature type="binding site" evidence="10">
    <location>
        <position position="38"/>
    </location>
    <ligand>
        <name>ADP</name>
        <dbReference type="ChEBI" id="CHEBI:456216"/>
    </ligand>
</feature>
<dbReference type="GO" id="GO:0004370">
    <property type="term" value="F:glycerol kinase activity"/>
    <property type="evidence" value="ECO:0007669"/>
    <property type="project" value="UniProtKB-UniRule"/>
</dbReference>
<name>A0A9D2UC29_9CORY</name>
<dbReference type="CDD" id="cd07769">
    <property type="entry name" value="ASKHA_NBD_FGGY_GK"/>
    <property type="match status" value="1"/>
</dbReference>
<organism evidence="15 16">
    <name type="scientific">Candidatus Corynebacterium intestinavium</name>
    <dbReference type="NCBI Taxonomy" id="2838531"/>
    <lineage>
        <taxon>Bacteria</taxon>
        <taxon>Bacillati</taxon>
        <taxon>Actinomycetota</taxon>
        <taxon>Actinomycetes</taxon>
        <taxon>Mycobacteriales</taxon>
        <taxon>Corynebacteriaceae</taxon>
        <taxon>Corynebacterium</taxon>
    </lineage>
</organism>
<feature type="binding site" evidence="10">
    <location>
        <position position="34"/>
    </location>
    <ligand>
        <name>ADP</name>
        <dbReference type="ChEBI" id="CHEBI:456216"/>
    </ligand>
</feature>
<feature type="binding site" evidence="10">
    <location>
        <position position="34"/>
    </location>
    <ligand>
        <name>ATP</name>
        <dbReference type="ChEBI" id="CHEBI:30616"/>
    </ligand>
</feature>
<reference evidence="15" key="2">
    <citation type="submission" date="2021-04" db="EMBL/GenBank/DDBJ databases">
        <authorList>
            <person name="Gilroy R."/>
        </authorList>
    </citation>
    <scope>NUCLEOTIDE SEQUENCE</scope>
    <source>
        <strain evidence="15">5925</strain>
    </source>
</reference>
<feature type="binding site" evidence="10">
    <location>
        <position position="105"/>
    </location>
    <ligand>
        <name>glycerol</name>
        <dbReference type="ChEBI" id="CHEBI:17754"/>
    </ligand>
</feature>
<comment type="function">
    <text evidence="9 10">Key enzyme in the regulation of glycerol uptake and metabolism. Catalyzes the phosphorylation of glycerol to yield sn-glycerol 3-phosphate.</text>
</comment>
<dbReference type="GO" id="GO:0019563">
    <property type="term" value="P:glycerol catabolic process"/>
    <property type="evidence" value="ECO:0007669"/>
    <property type="project" value="UniProtKB-UniRule"/>
</dbReference>
<evidence type="ECO:0000256" key="4">
    <source>
        <dbReference type="ARBA" id="ARBA00022741"/>
    </source>
</evidence>
<evidence type="ECO:0000256" key="7">
    <source>
        <dbReference type="ARBA" id="ARBA00022840"/>
    </source>
</evidence>
<dbReference type="Pfam" id="PF02782">
    <property type="entry name" value="FGGY_C"/>
    <property type="match status" value="1"/>
</dbReference>
<feature type="binding site" evidence="10">
    <location>
        <position position="307"/>
    </location>
    <ligand>
        <name>ADP</name>
        <dbReference type="ChEBI" id="CHEBI:456216"/>
    </ligand>
</feature>
<dbReference type="InterPro" id="IPR018485">
    <property type="entry name" value="FGGY_C"/>
</dbReference>
<dbReference type="AlphaFoldDB" id="A0A9D2UC29"/>
<dbReference type="EMBL" id="DWUR01000100">
    <property type="protein sequence ID" value="HJD49662.1"/>
    <property type="molecule type" value="Genomic_DNA"/>
</dbReference>
<dbReference type="GO" id="GO:0006072">
    <property type="term" value="P:glycerol-3-phosphate metabolic process"/>
    <property type="evidence" value="ECO:0007669"/>
    <property type="project" value="InterPro"/>
</dbReference>
<dbReference type="GO" id="GO:0005829">
    <property type="term" value="C:cytosol"/>
    <property type="evidence" value="ECO:0007669"/>
    <property type="project" value="TreeGrafter"/>
</dbReference>
<evidence type="ECO:0000256" key="8">
    <source>
        <dbReference type="ARBA" id="ARBA00052101"/>
    </source>
</evidence>
<evidence type="ECO:0000259" key="14">
    <source>
        <dbReference type="Pfam" id="PF02782"/>
    </source>
</evidence>
<feature type="binding site" evidence="10">
    <location>
        <position position="351"/>
    </location>
    <ligand>
        <name>ATP</name>
        <dbReference type="ChEBI" id="CHEBI:30616"/>
    </ligand>
</feature>
<dbReference type="PANTHER" id="PTHR10196">
    <property type="entry name" value="SUGAR KINASE"/>
    <property type="match status" value="1"/>
</dbReference>
<feature type="binding site" evidence="10">
    <location>
        <position position="355"/>
    </location>
    <ligand>
        <name>ATP</name>
        <dbReference type="ChEBI" id="CHEBI:30616"/>
    </ligand>
</feature>
<dbReference type="Gene3D" id="3.30.420.40">
    <property type="match status" value="2"/>
</dbReference>
<evidence type="ECO:0000256" key="11">
    <source>
        <dbReference type="RuleBase" id="RU003733"/>
    </source>
</evidence>
<evidence type="ECO:0000256" key="5">
    <source>
        <dbReference type="ARBA" id="ARBA00022777"/>
    </source>
</evidence>
<proteinExistence type="inferred from homology"/>
<sequence length="541" mass="59781">MDTLANQFSNQVAEQYARLTNSRRGFVLSIDQGTTSTRCIIFDGRGEIASRSQLPHEQIFPHPGWVEHDPEEIRLNIRRVIADAAASEDTTPEEIAAVGITNQRETTVIWDRATGEPIYNAIVWQDTRTSDLVDALTDEEQELIQERTGLPPSTYFAASKIRWVLDNVDGARERAERGELAFGTIDTWVIWELTRSSRSRSADRSGRRSGAKAGRQRAKHVTDVTNASRTMLMDLSTQQWDEELCKIWDIPMSLLPEIVSSSEVIGRVRRSGPVQGVPIAGILGDQQAAAFGQACLEPGDAKSTYGTGSFLLLNTGDEPQRSKHGLITTIAYRLGNQPPKYALEGSIAVTGSLVQWLSDSLGFFNTADEIEPLARSVDDNGGCYVVPAFSGLLAPRWRPEARGVITGLTRYVTKAHIARAALEATAFQTREVVEAMNADSGVPLTSLKADGGMVENNLLMQFQADQLGVSVTIPKITETTCLGAAYAAGLAVGFFRDEEEIRRLWQEEHTFTPRASEEERDELYRMWNKAVERTFGWATKA</sequence>
<dbReference type="PANTHER" id="PTHR10196:SF69">
    <property type="entry name" value="GLYCEROL KINASE"/>
    <property type="match status" value="1"/>
</dbReference>
<comment type="pathway">
    <text evidence="1 10">Polyol metabolism; glycerol degradation via glycerol kinase pathway; sn-glycerol 3-phosphate from glycerol: step 1/1.</text>
</comment>
<evidence type="ECO:0000256" key="9">
    <source>
        <dbReference type="ARBA" id="ARBA00054633"/>
    </source>
</evidence>
<keyword evidence="6 10" id="KW-0319">Glycerol metabolism</keyword>
<dbReference type="PROSITE" id="PS00445">
    <property type="entry name" value="FGGY_KINASES_2"/>
    <property type="match status" value="1"/>
</dbReference>
<feature type="binding site" evidence="10">
    <location>
        <position position="452"/>
    </location>
    <ligand>
        <name>ADP</name>
        <dbReference type="ChEBI" id="CHEBI:456216"/>
    </ligand>
</feature>
<protein>
    <recommendedName>
        <fullName evidence="10">Glycerol kinase</fullName>
        <ecNumber evidence="10">2.7.1.30</ecNumber>
    </recommendedName>
    <alternativeName>
        <fullName evidence="10">ATP:glycerol 3-phosphotransferase</fullName>
    </alternativeName>
    <alternativeName>
        <fullName evidence="10">Glycerokinase</fullName>
        <shortName evidence="10">GK</shortName>
    </alternativeName>
</protein>
<dbReference type="Proteomes" id="UP000823907">
    <property type="component" value="Unassembled WGS sequence"/>
</dbReference>
<evidence type="ECO:0000313" key="16">
    <source>
        <dbReference type="Proteomes" id="UP000823907"/>
    </source>
</evidence>
<dbReference type="PIRSF" id="PIRSF000538">
    <property type="entry name" value="GlpK"/>
    <property type="match status" value="1"/>
</dbReference>
<feature type="region of interest" description="Disordered" evidence="12">
    <location>
        <begin position="201"/>
        <end position="221"/>
    </location>
</feature>
<gene>
    <name evidence="10 15" type="primary">glpK</name>
    <name evidence="15" type="ORF">H9907_06170</name>
</gene>
<dbReference type="FunFam" id="3.30.420.40:FF:000008">
    <property type="entry name" value="Glycerol kinase"/>
    <property type="match status" value="1"/>
</dbReference>
<evidence type="ECO:0000256" key="10">
    <source>
        <dbReference type="HAMAP-Rule" id="MF_00186"/>
    </source>
</evidence>
<feature type="binding site" evidence="10">
    <location>
        <position position="104"/>
    </location>
    <ligand>
        <name>sn-glycerol 3-phosphate</name>
        <dbReference type="ChEBI" id="CHEBI:57597"/>
    </ligand>
</feature>
<dbReference type="Pfam" id="PF00370">
    <property type="entry name" value="FGGY_N"/>
    <property type="match status" value="1"/>
</dbReference>
<comment type="caution">
    <text evidence="15">The sequence shown here is derived from an EMBL/GenBank/DDBJ whole genome shotgun (WGS) entry which is preliminary data.</text>
</comment>
<accession>A0A9D2UC29</accession>
<feature type="binding site" evidence="10">
    <location>
        <position position="34"/>
    </location>
    <ligand>
        <name>sn-glycerol 3-phosphate</name>
        <dbReference type="ChEBI" id="CHEBI:57597"/>
    </ligand>
</feature>
<evidence type="ECO:0000256" key="2">
    <source>
        <dbReference type="ARBA" id="ARBA00009156"/>
    </source>
</evidence>
<comment type="activity regulation">
    <text evidence="10">Inhibited by fructose 1,6-bisphosphate (FBP).</text>
</comment>
<reference evidence="15" key="1">
    <citation type="journal article" date="2021" name="PeerJ">
        <title>Extensive microbial diversity within the chicken gut microbiome revealed by metagenomics and culture.</title>
        <authorList>
            <person name="Gilroy R."/>
            <person name="Ravi A."/>
            <person name="Getino M."/>
            <person name="Pursley I."/>
            <person name="Horton D.L."/>
            <person name="Alikhan N.F."/>
            <person name="Baker D."/>
            <person name="Gharbi K."/>
            <person name="Hall N."/>
            <person name="Watson M."/>
            <person name="Adriaenssens E.M."/>
            <person name="Foster-Nyarko E."/>
            <person name="Jarju S."/>
            <person name="Secka A."/>
            <person name="Antonio M."/>
            <person name="Oren A."/>
            <person name="Chaudhuri R.R."/>
            <person name="La Ragione R."/>
            <person name="Hildebrand F."/>
            <person name="Pallen M.J."/>
        </authorList>
    </citation>
    <scope>NUCLEOTIDE SEQUENCE</scope>
    <source>
        <strain evidence="15">5925</strain>
    </source>
</reference>
<dbReference type="EC" id="2.7.1.30" evidence="10"/>
<feature type="binding site" evidence="10">
    <location>
        <position position="285"/>
    </location>
    <ligand>
        <name>glycerol</name>
        <dbReference type="ChEBI" id="CHEBI:17754"/>
    </ligand>
</feature>
<dbReference type="InterPro" id="IPR018483">
    <property type="entry name" value="Carb_kinase_FGGY_CS"/>
</dbReference>
<keyword evidence="3 10" id="KW-0808">Transferase</keyword>
<keyword evidence="7 10" id="KW-0067">ATP-binding</keyword>
<keyword evidence="4 10" id="KW-0547">Nucleotide-binding</keyword>
<feature type="compositionally biased region" description="Basic residues" evidence="12">
    <location>
        <begin position="207"/>
        <end position="219"/>
    </location>
</feature>
<feature type="binding site" evidence="10">
    <location>
        <position position="307"/>
    </location>
    <ligand>
        <name>ATP</name>
        <dbReference type="ChEBI" id="CHEBI:30616"/>
    </ligand>
</feature>
<evidence type="ECO:0000256" key="1">
    <source>
        <dbReference type="ARBA" id="ARBA00005190"/>
    </source>
</evidence>
<dbReference type="InterPro" id="IPR018484">
    <property type="entry name" value="FGGY_N"/>
</dbReference>
<feature type="binding site" evidence="10">
    <location>
        <position position="36"/>
    </location>
    <ligand>
        <name>ATP</name>
        <dbReference type="ChEBI" id="CHEBI:30616"/>
    </ligand>
</feature>
<feature type="binding site" evidence="10">
    <location>
        <position position="452"/>
    </location>
    <ligand>
        <name>ATP</name>
        <dbReference type="ChEBI" id="CHEBI:30616"/>
    </ligand>
</feature>
<evidence type="ECO:0000256" key="3">
    <source>
        <dbReference type="ARBA" id="ARBA00022679"/>
    </source>
</evidence>
<feature type="domain" description="Carbohydrate kinase FGGY C-terminal" evidence="14">
    <location>
        <begin position="302"/>
        <end position="491"/>
    </location>
</feature>
<evidence type="ECO:0000313" key="15">
    <source>
        <dbReference type="EMBL" id="HJD49662.1"/>
    </source>
</evidence>